<dbReference type="EMBL" id="PXYX01000024">
    <property type="protein sequence ID" value="PSR26290.1"/>
    <property type="molecule type" value="Genomic_DNA"/>
</dbReference>
<dbReference type="Proteomes" id="UP000242705">
    <property type="component" value="Unassembled WGS sequence"/>
</dbReference>
<evidence type="ECO:0000313" key="2">
    <source>
        <dbReference type="Proteomes" id="UP000242705"/>
    </source>
</evidence>
<comment type="caution">
    <text evidence="1">The sequence shown here is derived from an EMBL/GenBank/DDBJ whole genome shotgun (WGS) entry which is preliminary data.</text>
</comment>
<sequence>MHLRVLGPFGRQSKVDFQPKTRNRFRDKGLVFVVCPEGLEPLLLKGPISPASCRFSGLKNRVVGGFLGVHPFQGFGRLNT</sequence>
<name>A0A2T2WVN0_SULTH</name>
<dbReference type="AlphaFoldDB" id="A0A2T2WVN0"/>
<gene>
    <name evidence="1" type="ORF">C7B47_10955</name>
</gene>
<accession>A0A2T2WVN0</accession>
<protein>
    <submittedName>
        <fullName evidence="1">Uncharacterized protein</fullName>
    </submittedName>
</protein>
<evidence type="ECO:0000313" key="1">
    <source>
        <dbReference type="EMBL" id="PSR26290.1"/>
    </source>
</evidence>
<proteinExistence type="predicted"/>
<reference evidence="1 2" key="1">
    <citation type="journal article" date="2014" name="BMC Genomics">
        <title>Comparison of environmental and isolate Sulfobacillus genomes reveals diverse carbon, sulfur, nitrogen, and hydrogen metabolisms.</title>
        <authorList>
            <person name="Justice N.B."/>
            <person name="Norman A."/>
            <person name="Brown C.T."/>
            <person name="Singh A."/>
            <person name="Thomas B.C."/>
            <person name="Banfield J.F."/>
        </authorList>
    </citation>
    <scope>NUCLEOTIDE SEQUENCE [LARGE SCALE GENOMIC DNA]</scope>
    <source>
        <strain evidence="1">AMDSBA5</strain>
    </source>
</reference>
<organism evidence="1 2">
    <name type="scientific">Sulfobacillus thermosulfidooxidans</name>
    <dbReference type="NCBI Taxonomy" id="28034"/>
    <lineage>
        <taxon>Bacteria</taxon>
        <taxon>Bacillati</taxon>
        <taxon>Bacillota</taxon>
        <taxon>Clostridia</taxon>
        <taxon>Eubacteriales</taxon>
        <taxon>Clostridiales Family XVII. Incertae Sedis</taxon>
        <taxon>Sulfobacillus</taxon>
    </lineage>
</organism>